<proteinExistence type="predicted"/>
<dbReference type="EMBL" id="JBAHYK010001901">
    <property type="protein sequence ID" value="KAL0566429.1"/>
    <property type="molecule type" value="Genomic_DNA"/>
</dbReference>
<name>A0ABR3EU40_9AGAR</name>
<reference evidence="1 2" key="1">
    <citation type="submission" date="2024-02" db="EMBL/GenBank/DDBJ databases">
        <title>A draft genome for the cacao thread blight pathogen Marasmius crinis-equi.</title>
        <authorList>
            <person name="Cohen S.P."/>
            <person name="Baruah I.K."/>
            <person name="Amoako-Attah I."/>
            <person name="Bukari Y."/>
            <person name="Meinhardt L.W."/>
            <person name="Bailey B.A."/>
        </authorList>
    </citation>
    <scope>NUCLEOTIDE SEQUENCE [LARGE SCALE GENOMIC DNA]</scope>
    <source>
        <strain evidence="1 2">GH-76</strain>
    </source>
</reference>
<organism evidence="1 2">
    <name type="scientific">Marasmius crinis-equi</name>
    <dbReference type="NCBI Taxonomy" id="585013"/>
    <lineage>
        <taxon>Eukaryota</taxon>
        <taxon>Fungi</taxon>
        <taxon>Dikarya</taxon>
        <taxon>Basidiomycota</taxon>
        <taxon>Agaricomycotina</taxon>
        <taxon>Agaricomycetes</taxon>
        <taxon>Agaricomycetidae</taxon>
        <taxon>Agaricales</taxon>
        <taxon>Marasmiineae</taxon>
        <taxon>Marasmiaceae</taxon>
        <taxon>Marasmius</taxon>
    </lineage>
</organism>
<comment type="caution">
    <text evidence="1">The sequence shown here is derived from an EMBL/GenBank/DDBJ whole genome shotgun (WGS) entry which is preliminary data.</text>
</comment>
<evidence type="ECO:0000313" key="2">
    <source>
        <dbReference type="Proteomes" id="UP001465976"/>
    </source>
</evidence>
<sequence length="120" mass="13157">MSGVYSIPNIVAQHAQSSGMLRGAGPSETFAYHLNLTAGFERQNTPDFKFPSGAIALCAAAYQRALEIFEPGYNKIDAKRKVEKAKALAEGKKPPKVNDDSFVEAKWDKRIKQLVEVTAD</sequence>
<protein>
    <submittedName>
        <fullName evidence="1">Uncharacterized protein</fullName>
    </submittedName>
</protein>
<accession>A0ABR3EU40</accession>
<dbReference type="Proteomes" id="UP001465976">
    <property type="component" value="Unassembled WGS sequence"/>
</dbReference>
<keyword evidence="2" id="KW-1185">Reference proteome</keyword>
<gene>
    <name evidence="1" type="ORF">V5O48_015588</name>
</gene>
<evidence type="ECO:0000313" key="1">
    <source>
        <dbReference type="EMBL" id="KAL0566429.1"/>
    </source>
</evidence>
<feature type="non-terminal residue" evidence="1">
    <location>
        <position position="120"/>
    </location>
</feature>